<dbReference type="AlphaFoldDB" id="A0A8X6TTP7"/>
<comment type="caution">
    <text evidence="2">The sequence shown here is derived from an EMBL/GenBank/DDBJ whole genome shotgun (WGS) entry which is preliminary data.</text>
</comment>
<dbReference type="InterPro" id="IPR025714">
    <property type="entry name" value="Methyltranfer_dom"/>
</dbReference>
<protein>
    <submittedName>
        <fullName evidence="2">Protein RRNAD1</fullName>
    </submittedName>
</protein>
<dbReference type="EMBL" id="BMAW01064500">
    <property type="protein sequence ID" value="GFT45465.1"/>
    <property type="molecule type" value="Genomic_DNA"/>
</dbReference>
<name>A0A8X6TTP7_NEPPI</name>
<dbReference type="InterPro" id="IPR029063">
    <property type="entry name" value="SAM-dependent_MTases_sf"/>
</dbReference>
<evidence type="ECO:0000313" key="2">
    <source>
        <dbReference type="EMBL" id="GFT45465.1"/>
    </source>
</evidence>
<keyword evidence="3" id="KW-1185">Reference proteome</keyword>
<gene>
    <name evidence="2" type="primary">RRNAD1</name>
    <name evidence="2" type="ORF">NPIL_688191</name>
</gene>
<proteinExistence type="predicted"/>
<evidence type="ECO:0000313" key="3">
    <source>
        <dbReference type="Proteomes" id="UP000887013"/>
    </source>
</evidence>
<dbReference type="Proteomes" id="UP000887013">
    <property type="component" value="Unassembled WGS sequence"/>
</dbReference>
<dbReference type="Pfam" id="PF13679">
    <property type="entry name" value="Methyltransf_32"/>
    <property type="match status" value="1"/>
</dbReference>
<organism evidence="2 3">
    <name type="scientific">Nephila pilipes</name>
    <name type="common">Giant wood spider</name>
    <name type="synonym">Nephila maculata</name>
    <dbReference type="NCBI Taxonomy" id="299642"/>
    <lineage>
        <taxon>Eukaryota</taxon>
        <taxon>Metazoa</taxon>
        <taxon>Ecdysozoa</taxon>
        <taxon>Arthropoda</taxon>
        <taxon>Chelicerata</taxon>
        <taxon>Arachnida</taxon>
        <taxon>Araneae</taxon>
        <taxon>Araneomorphae</taxon>
        <taxon>Entelegynae</taxon>
        <taxon>Araneoidea</taxon>
        <taxon>Nephilidae</taxon>
        <taxon>Nephila</taxon>
    </lineage>
</organism>
<reference evidence="2" key="1">
    <citation type="submission" date="2020-08" db="EMBL/GenBank/DDBJ databases">
        <title>Multicomponent nature underlies the extraordinary mechanical properties of spider dragline silk.</title>
        <authorList>
            <person name="Kono N."/>
            <person name="Nakamura H."/>
            <person name="Mori M."/>
            <person name="Yoshida Y."/>
            <person name="Ohtoshi R."/>
            <person name="Malay A.D."/>
            <person name="Moran D.A.P."/>
            <person name="Tomita M."/>
            <person name="Numata K."/>
            <person name="Arakawa K."/>
        </authorList>
    </citation>
    <scope>NUCLEOTIDE SEQUENCE</scope>
</reference>
<dbReference type="InterPro" id="IPR052220">
    <property type="entry name" value="METTL25"/>
</dbReference>
<dbReference type="OrthoDB" id="5875367at2759"/>
<dbReference type="SUPFAM" id="SSF53335">
    <property type="entry name" value="S-adenosyl-L-methionine-dependent methyltransferases"/>
    <property type="match status" value="1"/>
</dbReference>
<dbReference type="PANTHER" id="PTHR12496">
    <property type="entry name" value="CGI-41 METHYLTRANSFERASE"/>
    <property type="match status" value="1"/>
</dbReference>
<dbReference type="PROSITE" id="PS01131">
    <property type="entry name" value="RRNA_A_DIMETH"/>
    <property type="match status" value="1"/>
</dbReference>
<dbReference type="InterPro" id="IPR020596">
    <property type="entry name" value="rRNA_Ade_Mease_Trfase_CS"/>
</dbReference>
<dbReference type="GO" id="GO:0000179">
    <property type="term" value="F:rRNA (adenine-N6,N6-)-dimethyltransferase activity"/>
    <property type="evidence" value="ECO:0007669"/>
    <property type="project" value="InterPro"/>
</dbReference>
<feature type="domain" description="Methyltransferase" evidence="1">
    <location>
        <begin position="164"/>
        <end position="329"/>
    </location>
</feature>
<evidence type="ECO:0000259" key="1">
    <source>
        <dbReference type="Pfam" id="PF13679"/>
    </source>
</evidence>
<accession>A0A8X6TTP7</accession>
<dbReference type="PANTHER" id="PTHR12496:SF2">
    <property type="entry name" value="METHYLTRANSFERASE-LIKE PROTEIN 25B"/>
    <property type="match status" value="1"/>
</dbReference>
<sequence>MEPRKNIFVCDEETIDQAKKYANMCSVFLKNASFLTEAYILDYFVERLWTRLPAGWLEVISKFDIDDLESFIDLDKDMRYERPWPLSLLAFRASASTLTLPRKSISSPDAVKYFLEKNFNLKNYSSDDSLSEETEWSFSANEFENKSGQHKNIPEFCRRHVKPKKQHEIFRMAEITDVVLKYFDLKHVIDVGAGQGHLSRFLALCYDLKVATIEADLVHVSDALQFDKQALASFEREKKYKYNENEDIPMDMKTLPHHVEEKMTVSSSDFCLEKVFNDAWQEDSYEEMKFAIMGLHTCGNLAETILKTFVKCDHSQVLLSIGCCYMKIEGNKDCEGYPLSNFVKALPNNTLSYEAKEMACHALEMYIKRLQDNAPALKIHCYRATLEKCIVSLHPNIKHYGLRGVKHAELLPFQEYAKKALSKVKISLPEHILTSPDVEACLAKWKDVLIFYSLRLITAPIVESLILIDRLIYLYEQGHPGCIVPIFDASLSPRNQLLLSAKHL</sequence>